<evidence type="ECO:0000256" key="7">
    <source>
        <dbReference type="ARBA" id="ARBA00023242"/>
    </source>
</evidence>
<evidence type="ECO:0000256" key="3">
    <source>
        <dbReference type="ARBA" id="ARBA00022664"/>
    </source>
</evidence>
<dbReference type="GO" id="GO:0000956">
    <property type="term" value="P:nuclear-transcribed mRNA catabolic process"/>
    <property type="evidence" value="ECO:0007669"/>
    <property type="project" value="InterPro"/>
</dbReference>
<keyword evidence="10" id="KW-1185">Reference proteome</keyword>
<evidence type="ECO:0000313" key="11">
    <source>
        <dbReference type="WBParaSite" id="L893_g28351.t1"/>
    </source>
</evidence>
<dbReference type="GO" id="GO:0005689">
    <property type="term" value="C:U12-type spliceosomal complex"/>
    <property type="evidence" value="ECO:0007669"/>
    <property type="project" value="TreeGrafter"/>
</dbReference>
<dbReference type="CDD" id="cd01729">
    <property type="entry name" value="LSm7"/>
    <property type="match status" value="1"/>
</dbReference>
<dbReference type="GO" id="GO:1990726">
    <property type="term" value="C:Lsm1-7-Pat1 complex"/>
    <property type="evidence" value="ECO:0007669"/>
    <property type="project" value="TreeGrafter"/>
</dbReference>
<dbReference type="InterPro" id="IPR017132">
    <property type="entry name" value="Lsm7"/>
</dbReference>
<dbReference type="PANTHER" id="PTHR10553">
    <property type="entry name" value="SMALL NUCLEAR RIBONUCLEOPROTEIN"/>
    <property type="match status" value="1"/>
</dbReference>
<accession>A0A1I7ZPV9</accession>
<dbReference type="GO" id="GO:0003723">
    <property type="term" value="F:RNA binding"/>
    <property type="evidence" value="ECO:0007669"/>
    <property type="project" value="UniProtKB-KW"/>
</dbReference>
<evidence type="ECO:0000256" key="1">
    <source>
        <dbReference type="ARBA" id="ARBA00004123"/>
    </source>
</evidence>
<protein>
    <submittedName>
        <fullName evidence="11">Sm domain-containing protein</fullName>
    </submittedName>
</protein>
<dbReference type="AlphaFoldDB" id="A0A1I7ZPV9"/>
<dbReference type="WBParaSite" id="L893_g28351.t1">
    <property type="protein sequence ID" value="L893_g28351.t1"/>
    <property type="gene ID" value="L893_g28351"/>
</dbReference>
<dbReference type="PIRSF" id="PIRSF037188">
    <property type="entry name" value="U6_snRNA_Lsm7"/>
    <property type="match status" value="1"/>
</dbReference>
<dbReference type="InterPro" id="IPR044641">
    <property type="entry name" value="Lsm7/SmG-like"/>
</dbReference>
<comment type="similarity">
    <text evidence="2">Belongs to the snRNP Sm proteins family.</text>
</comment>
<dbReference type="PANTHER" id="PTHR10553:SF5">
    <property type="entry name" value="U6 SNRNA-ASSOCIATED SM-LIKE PROTEIN LSM7"/>
    <property type="match status" value="1"/>
</dbReference>
<evidence type="ECO:0000313" key="10">
    <source>
        <dbReference type="Proteomes" id="UP000095287"/>
    </source>
</evidence>
<keyword evidence="4" id="KW-0747">Spliceosome</keyword>
<evidence type="ECO:0000256" key="5">
    <source>
        <dbReference type="ARBA" id="ARBA00022884"/>
    </source>
</evidence>
<dbReference type="SMART" id="SM00651">
    <property type="entry name" value="Sm"/>
    <property type="match status" value="1"/>
</dbReference>
<dbReference type="InterPro" id="IPR047575">
    <property type="entry name" value="Sm"/>
</dbReference>
<dbReference type="GO" id="GO:0071013">
    <property type="term" value="C:catalytic step 2 spliceosome"/>
    <property type="evidence" value="ECO:0007669"/>
    <property type="project" value="TreeGrafter"/>
</dbReference>
<dbReference type="GO" id="GO:0097526">
    <property type="term" value="C:spliceosomal tri-snRNP complex"/>
    <property type="evidence" value="ECO:0007669"/>
    <property type="project" value="TreeGrafter"/>
</dbReference>
<sequence>MGDKEDTRKKKESIIDLSRFVDKTIRVKFQGGRECSGVLKGYDTLLNLVLDKTIEYLRDSVDPSVISQETRSLGLIVARGTSITVISPNEGVEAIENPFVQSTDAVI</sequence>
<dbReference type="GO" id="GO:0005688">
    <property type="term" value="C:U6 snRNP"/>
    <property type="evidence" value="ECO:0007669"/>
    <property type="project" value="TreeGrafter"/>
</dbReference>
<evidence type="ECO:0000256" key="4">
    <source>
        <dbReference type="ARBA" id="ARBA00022728"/>
    </source>
</evidence>
<dbReference type="PROSITE" id="PS52002">
    <property type="entry name" value="SM"/>
    <property type="match status" value="1"/>
</dbReference>
<proteinExistence type="inferred from homology"/>
<keyword evidence="5" id="KW-0694">RNA-binding</keyword>
<reference evidence="11" key="1">
    <citation type="submission" date="2016-11" db="UniProtKB">
        <authorList>
            <consortium name="WormBaseParasite"/>
        </authorList>
    </citation>
    <scope>IDENTIFICATION</scope>
</reference>
<dbReference type="Pfam" id="PF01423">
    <property type="entry name" value="LSM"/>
    <property type="match status" value="1"/>
</dbReference>
<dbReference type="Proteomes" id="UP000095287">
    <property type="component" value="Unplaced"/>
</dbReference>
<dbReference type="Gene3D" id="2.30.30.100">
    <property type="match status" value="1"/>
</dbReference>
<name>A0A1I7ZPV9_9BILA</name>
<dbReference type="GO" id="GO:0071004">
    <property type="term" value="C:U2-type prespliceosome"/>
    <property type="evidence" value="ECO:0007669"/>
    <property type="project" value="TreeGrafter"/>
</dbReference>
<evidence type="ECO:0000256" key="2">
    <source>
        <dbReference type="ARBA" id="ARBA00006850"/>
    </source>
</evidence>
<dbReference type="GO" id="GO:0000398">
    <property type="term" value="P:mRNA splicing, via spliceosome"/>
    <property type="evidence" value="ECO:0007669"/>
    <property type="project" value="InterPro"/>
</dbReference>
<dbReference type="SUPFAM" id="SSF50182">
    <property type="entry name" value="Sm-like ribonucleoproteins"/>
    <property type="match status" value="1"/>
</dbReference>
<dbReference type="InterPro" id="IPR010920">
    <property type="entry name" value="LSM_dom_sf"/>
</dbReference>
<evidence type="ECO:0000256" key="8">
    <source>
        <dbReference type="ARBA" id="ARBA00023274"/>
    </source>
</evidence>
<dbReference type="GO" id="GO:0005737">
    <property type="term" value="C:cytoplasm"/>
    <property type="evidence" value="ECO:0007669"/>
    <property type="project" value="UniProtKB-ARBA"/>
</dbReference>
<feature type="domain" description="Sm" evidence="9">
    <location>
        <begin position="12"/>
        <end position="92"/>
    </location>
</feature>
<comment type="subcellular location">
    <subcellularLocation>
        <location evidence="1">Nucleus</location>
    </subcellularLocation>
</comment>
<dbReference type="InterPro" id="IPR001163">
    <property type="entry name" value="Sm_dom_euk/arc"/>
</dbReference>
<keyword evidence="7" id="KW-0539">Nucleus</keyword>
<keyword evidence="6" id="KW-0508">mRNA splicing</keyword>
<evidence type="ECO:0000256" key="6">
    <source>
        <dbReference type="ARBA" id="ARBA00023187"/>
    </source>
</evidence>
<keyword evidence="3" id="KW-0507">mRNA processing</keyword>
<keyword evidence="8" id="KW-0687">Ribonucleoprotein</keyword>
<organism evidence="10 11">
    <name type="scientific">Steinernema glaseri</name>
    <dbReference type="NCBI Taxonomy" id="37863"/>
    <lineage>
        <taxon>Eukaryota</taxon>
        <taxon>Metazoa</taxon>
        <taxon>Ecdysozoa</taxon>
        <taxon>Nematoda</taxon>
        <taxon>Chromadorea</taxon>
        <taxon>Rhabditida</taxon>
        <taxon>Tylenchina</taxon>
        <taxon>Panagrolaimomorpha</taxon>
        <taxon>Strongyloidoidea</taxon>
        <taxon>Steinernematidae</taxon>
        <taxon>Steinernema</taxon>
    </lineage>
</organism>
<evidence type="ECO:0000259" key="9">
    <source>
        <dbReference type="PROSITE" id="PS52002"/>
    </source>
</evidence>